<evidence type="ECO:0000256" key="6">
    <source>
        <dbReference type="PROSITE-ProRule" id="PRU00221"/>
    </source>
</evidence>
<name>A0A1Y2CYW6_9FUNG</name>
<dbReference type="Proteomes" id="UP000193920">
    <property type="component" value="Unassembled WGS sequence"/>
</dbReference>
<feature type="repeat" description="WD" evidence="6">
    <location>
        <begin position="219"/>
        <end position="254"/>
    </location>
</feature>
<dbReference type="PANTHER" id="PTHR22852">
    <property type="entry name" value="LETHAL 2 DENTICLELESS PROTEIN RETINOIC ACID-REGULATED NUCLEAR MATRIX-ASSOCIATED PROTEIN"/>
    <property type="match status" value="1"/>
</dbReference>
<dbReference type="STRING" id="1754190.A0A1Y2CYW6"/>
<dbReference type="PRINTS" id="PR00320">
    <property type="entry name" value="GPROTEINBRPT"/>
</dbReference>
<dbReference type="InterPro" id="IPR019775">
    <property type="entry name" value="WD40_repeat_CS"/>
</dbReference>
<dbReference type="InterPro" id="IPR036322">
    <property type="entry name" value="WD40_repeat_dom_sf"/>
</dbReference>
<dbReference type="InterPro" id="IPR020472">
    <property type="entry name" value="WD40_PAC1"/>
</dbReference>
<keyword evidence="2 6" id="KW-0853">WD repeat</keyword>
<dbReference type="SMART" id="SM00320">
    <property type="entry name" value="WD40"/>
    <property type="match status" value="6"/>
</dbReference>
<reference evidence="8 9" key="1">
    <citation type="submission" date="2016-08" db="EMBL/GenBank/DDBJ databases">
        <title>A Parts List for Fungal Cellulosomes Revealed by Comparative Genomics.</title>
        <authorList>
            <consortium name="DOE Joint Genome Institute"/>
            <person name="Haitjema C.H."/>
            <person name="Gilmore S.P."/>
            <person name="Henske J.K."/>
            <person name="Solomon K.V."/>
            <person name="De Groot R."/>
            <person name="Kuo A."/>
            <person name="Mondo S.J."/>
            <person name="Salamov A.A."/>
            <person name="Labutti K."/>
            <person name="Zhao Z."/>
            <person name="Chiniquy J."/>
            <person name="Barry K."/>
            <person name="Brewer H.M."/>
            <person name="Purvine S.O."/>
            <person name="Wright A.T."/>
            <person name="Boxma B."/>
            <person name="Van Alen T."/>
            <person name="Hackstein J.H."/>
            <person name="Baker S.E."/>
            <person name="Grigoriev I.V."/>
            <person name="O'Malley M.A."/>
        </authorList>
    </citation>
    <scope>NUCLEOTIDE SEQUENCE [LARGE SCALE GENOMIC DNA]</scope>
    <source>
        <strain evidence="8 9">G1</strain>
    </source>
</reference>
<evidence type="ECO:0000256" key="2">
    <source>
        <dbReference type="ARBA" id="ARBA00022574"/>
    </source>
</evidence>
<sequence length="989" mass="108363">MPINILNNFKKKRGRVNDMQVKSQTNSRKAKAPDQGQCSNDINIPEVYSDDMLFMPSKNGKIYKNYGLLNIFHNDLSSIPLSLYNPTNYLRRREMGFNSISKIQPLSLRYLLKSFVSTDNDIYKCNDEEQSAIIPPFACRYNNGRDYKKLLAIADEIGNVRIINTEKEGEIELKTQWLAHENAIFDIAWSLDDKKLITAGGDQTALLWDIETNKCISGFQGHVSSIKSIVFHNTNPFICASGAREGSIMIWDLRCTGTVDENGDYIHKPANIIRNAHVPVTNNSLRKKKEKTNQHIGVAAVHFLHKPGYLASAGTADGLIKFWDIRSNGSYLHRSNPVPVEVSIHSNHSKRPHGFSSLSLDSTGRYLFSACTDNSIYMYNTLNLGKPVYRFTSPTYKCSTFYIKTSISPDDRFIASGSSDNNVYIWDITAPHRSPVKLKGHENEVTAVSWCPIDIKQMVTCSDDTSIRIWNMNEKLENKCKNDLFLKTTWGHAVEEIPIETRDETPNVQVNKENLSNITNTSLDSNSSPSNSFFNFPNTVSYSYDSNDSPCSSSPLSRFKYQSNAILLEDEASTSSIPSTNQNSLNRSVSASSILFSSSSSATTPTHSNHFSRSFSMNSLTPVNPFYISKTPTKDFTTPSQLINDSPLSSAITDYFSTLSTRSPMPTIPPPRISNSSCKRKQGDISLLFLRKNESSVSFIKPNDKLSSITSSTSSSSVTESESGPFSASFSASFSSSPLSKKVVLSHHRSKSTSAATSIISAAQIATSPSPSSSTSPSISKFASKSSSTSQSVLNSSVMSTPTKTSIVSPASPKISRLRLTSPFKRSSVYNQSTLQQSFTSASNLSSSSSSNLNTLKCKNKISTSDSLIVTSSTPSSECSSATASPSSSVTNLDLSLNTITKLELASSSTSTVNSIASSAITAVLGSQDLSIVSPPSSPCTSTPSSPIRTRRKRTLMDYFSPNTNHAKKKKQKAKAIDSSDEEDTDTDI</sequence>
<dbReference type="Gene3D" id="2.130.10.10">
    <property type="entry name" value="YVTN repeat-like/Quinoprotein amine dehydrogenase"/>
    <property type="match status" value="2"/>
</dbReference>
<keyword evidence="9" id="KW-1185">Reference proteome</keyword>
<feature type="repeat" description="WD" evidence="6">
    <location>
        <begin position="406"/>
        <end position="428"/>
    </location>
</feature>
<dbReference type="PANTHER" id="PTHR22852:SF0">
    <property type="entry name" value="DENTICLELESS PROTEIN HOMOLOG"/>
    <property type="match status" value="1"/>
</dbReference>
<keyword evidence="4" id="KW-0833">Ubl conjugation pathway</keyword>
<dbReference type="AlphaFoldDB" id="A0A1Y2CYW6"/>
<dbReference type="GO" id="GO:0043161">
    <property type="term" value="P:proteasome-mediated ubiquitin-dependent protein catabolic process"/>
    <property type="evidence" value="ECO:0007669"/>
    <property type="project" value="TreeGrafter"/>
</dbReference>
<evidence type="ECO:0000256" key="4">
    <source>
        <dbReference type="ARBA" id="ARBA00022786"/>
    </source>
</evidence>
<keyword evidence="3" id="KW-0677">Repeat</keyword>
<feature type="region of interest" description="Disordered" evidence="7">
    <location>
        <begin position="793"/>
        <end position="812"/>
    </location>
</feature>
<dbReference type="InterPro" id="IPR051865">
    <property type="entry name" value="WD-repeat_CDT2_adapter"/>
</dbReference>
<evidence type="ECO:0000256" key="7">
    <source>
        <dbReference type="SAM" id="MobiDB-lite"/>
    </source>
</evidence>
<dbReference type="InterPro" id="IPR015943">
    <property type="entry name" value="WD40/YVTN_repeat-like_dom_sf"/>
</dbReference>
<feature type="repeat" description="WD" evidence="6">
    <location>
        <begin position="177"/>
        <end position="218"/>
    </location>
</feature>
<dbReference type="PROSITE" id="PS50294">
    <property type="entry name" value="WD_REPEATS_REGION"/>
    <property type="match status" value="3"/>
</dbReference>
<dbReference type="GO" id="GO:0005634">
    <property type="term" value="C:nucleus"/>
    <property type="evidence" value="ECO:0007669"/>
    <property type="project" value="TreeGrafter"/>
</dbReference>
<accession>A0A1Y2CYW6</accession>
<dbReference type="GO" id="GO:0030674">
    <property type="term" value="F:protein-macromolecule adaptor activity"/>
    <property type="evidence" value="ECO:0007669"/>
    <property type="project" value="TreeGrafter"/>
</dbReference>
<dbReference type="CDD" id="cd00200">
    <property type="entry name" value="WD40"/>
    <property type="match status" value="1"/>
</dbReference>
<dbReference type="EMBL" id="MCOG01000093">
    <property type="protein sequence ID" value="ORY52231.1"/>
    <property type="molecule type" value="Genomic_DNA"/>
</dbReference>
<feature type="region of interest" description="Disordered" evidence="7">
    <location>
        <begin position="872"/>
        <end position="891"/>
    </location>
</feature>
<dbReference type="PROSITE" id="PS50082">
    <property type="entry name" value="WD_REPEATS_2"/>
    <property type="match status" value="4"/>
</dbReference>
<evidence type="ECO:0000256" key="3">
    <source>
        <dbReference type="ARBA" id="ARBA00022737"/>
    </source>
</evidence>
<dbReference type="Pfam" id="PF00400">
    <property type="entry name" value="WD40"/>
    <property type="match status" value="5"/>
</dbReference>
<protein>
    <submittedName>
        <fullName evidence="8">WD40 repeat-like protein</fullName>
    </submittedName>
</protein>
<dbReference type="PROSITE" id="PS00678">
    <property type="entry name" value="WD_REPEATS_1"/>
    <property type="match status" value="3"/>
</dbReference>
<evidence type="ECO:0000313" key="9">
    <source>
        <dbReference type="Proteomes" id="UP000193920"/>
    </source>
</evidence>
<feature type="repeat" description="WD" evidence="6">
    <location>
        <begin position="438"/>
        <end position="473"/>
    </location>
</feature>
<organism evidence="8 9">
    <name type="scientific">Neocallimastix californiae</name>
    <dbReference type="NCBI Taxonomy" id="1754190"/>
    <lineage>
        <taxon>Eukaryota</taxon>
        <taxon>Fungi</taxon>
        <taxon>Fungi incertae sedis</taxon>
        <taxon>Chytridiomycota</taxon>
        <taxon>Chytridiomycota incertae sedis</taxon>
        <taxon>Neocallimastigomycetes</taxon>
        <taxon>Neocallimastigales</taxon>
        <taxon>Neocallimastigaceae</taxon>
        <taxon>Neocallimastix</taxon>
    </lineage>
</organism>
<feature type="region of interest" description="Disordered" evidence="7">
    <location>
        <begin position="934"/>
        <end position="989"/>
    </location>
</feature>
<evidence type="ECO:0000256" key="1">
    <source>
        <dbReference type="ARBA" id="ARBA00004906"/>
    </source>
</evidence>
<dbReference type="OrthoDB" id="2096344at2759"/>
<feature type="compositionally biased region" description="Polar residues" evidence="7">
    <location>
        <begin position="793"/>
        <end position="809"/>
    </location>
</feature>
<proteinExistence type="inferred from homology"/>
<gene>
    <name evidence="8" type="ORF">LY90DRAFT_456650</name>
</gene>
<evidence type="ECO:0000313" key="8">
    <source>
        <dbReference type="EMBL" id="ORY52231.1"/>
    </source>
</evidence>
<dbReference type="InterPro" id="IPR001680">
    <property type="entry name" value="WD40_rpt"/>
</dbReference>
<feature type="compositionally biased region" description="Low complexity" evidence="7">
    <location>
        <begin position="939"/>
        <end position="948"/>
    </location>
</feature>
<feature type="compositionally biased region" description="Acidic residues" evidence="7">
    <location>
        <begin position="979"/>
        <end position="989"/>
    </location>
</feature>
<evidence type="ECO:0000256" key="5">
    <source>
        <dbReference type="ARBA" id="ARBA00038344"/>
    </source>
</evidence>
<comment type="similarity">
    <text evidence="5">Belongs to the WD repeat cdt2 family.</text>
</comment>
<comment type="caution">
    <text evidence="8">The sequence shown here is derived from an EMBL/GenBank/DDBJ whole genome shotgun (WGS) entry which is preliminary data.</text>
</comment>
<comment type="pathway">
    <text evidence="1">Protein modification; protein ubiquitination.</text>
</comment>
<dbReference type="SUPFAM" id="SSF50978">
    <property type="entry name" value="WD40 repeat-like"/>
    <property type="match status" value="1"/>
</dbReference>